<dbReference type="Proteomes" id="UP000095283">
    <property type="component" value="Unplaced"/>
</dbReference>
<accession>A0A1I7XCU5</accession>
<evidence type="ECO:0000313" key="3">
    <source>
        <dbReference type="WBParaSite" id="Hba_15517"/>
    </source>
</evidence>
<dbReference type="Pfam" id="PF03564">
    <property type="entry name" value="DUF1759"/>
    <property type="match status" value="1"/>
</dbReference>
<feature type="compositionally biased region" description="Basic and acidic residues" evidence="1">
    <location>
        <begin position="528"/>
        <end position="557"/>
    </location>
</feature>
<evidence type="ECO:0000256" key="1">
    <source>
        <dbReference type="SAM" id="MobiDB-lite"/>
    </source>
</evidence>
<protein>
    <submittedName>
        <fullName evidence="3">DUF1758 domain-containing protein</fullName>
    </submittedName>
</protein>
<organism evidence="2 3">
    <name type="scientific">Heterorhabditis bacteriophora</name>
    <name type="common">Entomopathogenic nematode worm</name>
    <dbReference type="NCBI Taxonomy" id="37862"/>
    <lineage>
        <taxon>Eukaryota</taxon>
        <taxon>Metazoa</taxon>
        <taxon>Ecdysozoa</taxon>
        <taxon>Nematoda</taxon>
        <taxon>Chromadorea</taxon>
        <taxon>Rhabditida</taxon>
        <taxon>Rhabditina</taxon>
        <taxon>Rhabditomorpha</taxon>
        <taxon>Strongyloidea</taxon>
        <taxon>Heterorhabditidae</taxon>
        <taxon>Heterorhabditis</taxon>
    </lineage>
</organism>
<proteinExistence type="predicted"/>
<name>A0A1I7XCU5_HETBA</name>
<feature type="region of interest" description="Disordered" evidence="1">
    <location>
        <begin position="527"/>
        <end position="559"/>
    </location>
</feature>
<dbReference type="WBParaSite" id="Hba_15517">
    <property type="protein sequence ID" value="Hba_15517"/>
    <property type="gene ID" value="Hba_15517"/>
</dbReference>
<dbReference type="PANTHER" id="PTHR22954">
    <property type="entry name" value="RETROVIRAL PROTEASE-RELATED"/>
    <property type="match status" value="1"/>
</dbReference>
<dbReference type="PANTHER" id="PTHR22954:SF3">
    <property type="entry name" value="PROTEIN CBG08539"/>
    <property type="match status" value="1"/>
</dbReference>
<evidence type="ECO:0000313" key="2">
    <source>
        <dbReference type="Proteomes" id="UP000095283"/>
    </source>
</evidence>
<dbReference type="InterPro" id="IPR005312">
    <property type="entry name" value="DUF1759"/>
</dbReference>
<dbReference type="AlphaFoldDB" id="A0A1I7XCU5"/>
<sequence length="669" mass="78273">MIIETTELATAYKGLSSVIIEARSYVETLNHLPEDKESVRKYVKESIAECEKFSKMIQSLNELLKTKAEGYKASVSETIKLNPQKYEEIQNSVEKTLHQYPYPESFNETVKVTLALETKVNILEQYSCENNMAVHHPYQHITEEPFISHPHNTNDQSIEHQYLTTDGIDIENQLTPHIYREREELQQYVQTNKQSKRKIDKHSTPKIHQQIQDGEEAIKQSDWSTNDLIQLVAALIRNGQDNGSNKIKYPEIKIPLFNGDREKFDEFWAIFHQMIHINDNFSNIEKFVYLSSHLTDRAANSIKGFKIISENYDLAINIIIKRFGNKENNQTNIVQLIKLVEPAKNSPQSCRDVFEQIYSHIHRLKSVGYDIMSECDPLWKEIIFEKFPIYIQEKLYLQMHTQTEIQWSIEKMLERIDDLIVIAELFEKRGSNRSNILDEHSALQRQVIPRKNIGYCKFCQKQGHKDVECLTFRTPFERRKSFGKRRICWKCFSTEHSSYQCPHPNCTTCRKEHSQLLCLNNTTIGTNNDDKEEKERAQELRNENPRNHKQRDYHPVQEENCGGTQRKTIVTQHNNVLEHSTEIQATDNMRIRQQYVLMTAEVDVFNHIKNRYERVIIFFDNGSQLSFIEEGMTKNIGAKTISTIEQALSGMGGKKETFLSNIVEVQFRI</sequence>
<keyword evidence="2" id="KW-1185">Reference proteome</keyword>
<reference evidence="3" key="1">
    <citation type="submission" date="2016-11" db="UniProtKB">
        <authorList>
            <consortium name="WormBaseParasite"/>
        </authorList>
    </citation>
    <scope>IDENTIFICATION</scope>
</reference>